<keyword evidence="2" id="KW-1185">Reference proteome</keyword>
<dbReference type="AlphaFoldDB" id="A0AAD7QC36"/>
<gene>
    <name evidence="1" type="ORF">O6P43_002064</name>
</gene>
<dbReference type="EMBL" id="JARAOO010000002">
    <property type="protein sequence ID" value="KAJ7978554.1"/>
    <property type="molecule type" value="Genomic_DNA"/>
</dbReference>
<name>A0AAD7QC36_QUISA</name>
<evidence type="ECO:0000313" key="1">
    <source>
        <dbReference type="EMBL" id="KAJ7978554.1"/>
    </source>
</evidence>
<organism evidence="1 2">
    <name type="scientific">Quillaja saponaria</name>
    <name type="common">Soap bark tree</name>
    <dbReference type="NCBI Taxonomy" id="32244"/>
    <lineage>
        <taxon>Eukaryota</taxon>
        <taxon>Viridiplantae</taxon>
        <taxon>Streptophyta</taxon>
        <taxon>Embryophyta</taxon>
        <taxon>Tracheophyta</taxon>
        <taxon>Spermatophyta</taxon>
        <taxon>Magnoliopsida</taxon>
        <taxon>eudicotyledons</taxon>
        <taxon>Gunneridae</taxon>
        <taxon>Pentapetalae</taxon>
        <taxon>rosids</taxon>
        <taxon>fabids</taxon>
        <taxon>Fabales</taxon>
        <taxon>Quillajaceae</taxon>
        <taxon>Quillaja</taxon>
    </lineage>
</organism>
<sequence>MVKFLVLVGPIVETTQSLRIMGNWISMGIMFLRNCSKLPSHASQSERTKPMHGSVKREVRATNMSSLQGIMRPPIDDQIRILPQPF</sequence>
<proteinExistence type="predicted"/>
<dbReference type="Proteomes" id="UP001163823">
    <property type="component" value="Chromosome 2"/>
</dbReference>
<dbReference type="KEGG" id="qsa:O6P43_002064"/>
<reference evidence="1" key="1">
    <citation type="journal article" date="2023" name="Science">
        <title>Elucidation of the pathway for biosynthesis of saponin adjuvants from the soapbark tree.</title>
        <authorList>
            <person name="Reed J."/>
            <person name="Orme A."/>
            <person name="El-Demerdash A."/>
            <person name="Owen C."/>
            <person name="Martin L.B.B."/>
            <person name="Misra R.C."/>
            <person name="Kikuchi S."/>
            <person name="Rejzek M."/>
            <person name="Martin A.C."/>
            <person name="Harkess A."/>
            <person name="Leebens-Mack J."/>
            <person name="Louveau T."/>
            <person name="Stephenson M.J."/>
            <person name="Osbourn A."/>
        </authorList>
    </citation>
    <scope>NUCLEOTIDE SEQUENCE</scope>
    <source>
        <strain evidence="1">S10</strain>
    </source>
</reference>
<accession>A0AAD7QC36</accession>
<comment type="caution">
    <text evidence="1">The sequence shown here is derived from an EMBL/GenBank/DDBJ whole genome shotgun (WGS) entry which is preliminary data.</text>
</comment>
<evidence type="ECO:0000313" key="2">
    <source>
        <dbReference type="Proteomes" id="UP001163823"/>
    </source>
</evidence>
<protein>
    <submittedName>
        <fullName evidence="1">Uncharacterized protein</fullName>
    </submittedName>
</protein>